<dbReference type="SUPFAM" id="SSF54631">
    <property type="entry name" value="CBS-domain pair"/>
    <property type="match status" value="1"/>
</dbReference>
<dbReference type="NCBIfam" id="TIGR00756">
    <property type="entry name" value="PPR"/>
    <property type="match status" value="3"/>
</dbReference>
<comment type="caution">
    <text evidence="6">The sequence shown here is derived from an EMBL/GenBank/DDBJ whole genome shotgun (WGS) entry which is preliminary data.</text>
</comment>
<dbReference type="Pfam" id="PF13041">
    <property type="entry name" value="PPR_2"/>
    <property type="match status" value="2"/>
</dbReference>
<evidence type="ECO:0000259" key="5">
    <source>
        <dbReference type="PROSITE" id="PS51371"/>
    </source>
</evidence>
<evidence type="ECO:0000313" key="7">
    <source>
        <dbReference type="Proteomes" id="UP000734854"/>
    </source>
</evidence>
<organism evidence="6 7">
    <name type="scientific">Zingiber officinale</name>
    <name type="common">Ginger</name>
    <name type="synonym">Amomum zingiber</name>
    <dbReference type="NCBI Taxonomy" id="94328"/>
    <lineage>
        <taxon>Eukaryota</taxon>
        <taxon>Viridiplantae</taxon>
        <taxon>Streptophyta</taxon>
        <taxon>Embryophyta</taxon>
        <taxon>Tracheophyta</taxon>
        <taxon>Spermatophyta</taxon>
        <taxon>Magnoliopsida</taxon>
        <taxon>Liliopsida</taxon>
        <taxon>Zingiberales</taxon>
        <taxon>Zingiberaceae</taxon>
        <taxon>Zingiber</taxon>
    </lineage>
</organism>
<dbReference type="PANTHER" id="PTHR47581:SF2">
    <property type="entry name" value="OS09G0431600 PROTEIN"/>
    <property type="match status" value="1"/>
</dbReference>
<feature type="repeat" description="PPR" evidence="3">
    <location>
        <begin position="233"/>
        <end position="267"/>
    </location>
</feature>
<sequence length="626" mass="69133">MHCCALPFLTPTPPPSPAVQELTKASVWPPNLPSRCLSLPPCCSLPPASSFPTESVSRRSVKSPMKPHPSPNLRRLTSRIVELSRRRQLRQIFDEVELAKRRYGRLNTIVMNAVMEACVHCGDVGSARRVFDAMAHPDGCGVDDISFGILLKGLGEARKVDEAFEILESIEQGSATGKPQLSAHLIFGLLNSLMEAVFCCQSSKSKLSNAGDMRRANGLIARYNFVLREKGQSLLLYNMLIKGYARSDFPLGALAVWDEIVRQGLKPDKLTYNTLIFVCVKSGRTDAALQLLAEMKEEAEKSTCELIPDAVTYTTLLKGFGDNKDLLSVIKIVEEMKFSKVFIDRTAYTAMVDAFLACGSVKGKYLSEVQVNSNAVKYSNLRPKPHLYLSLMRAFALKGDLDNVQKLNIRLWSDSTGSISPSIQAEVDELLMEAAINNNQVGIAKDILSKITTKKEGFSWTSRSGMIAIKVEALLGFTGSVLSPRILPQVFVDDPVEKYMTTIEEARPLLASITLNKAIMRFSKDSAVPVVDDWGNCVGIVYRTDCKKLDAPISSMMRGPPPCVTASTSIGRAIDLLLERRYQILVVVRNTDIYQTIYSFSSRPVGVFSLENLSRLTHISSAMEEK</sequence>
<feature type="region of interest" description="Disordered" evidence="4">
    <location>
        <begin position="51"/>
        <end position="71"/>
    </location>
</feature>
<dbReference type="CDD" id="cd02205">
    <property type="entry name" value="CBS_pair_SF"/>
    <property type="match status" value="1"/>
</dbReference>
<feature type="repeat" description="PPR" evidence="3">
    <location>
        <begin position="309"/>
        <end position="343"/>
    </location>
</feature>
<dbReference type="InterPro" id="IPR000644">
    <property type="entry name" value="CBS_dom"/>
</dbReference>
<name>A0A8J5L8D6_ZINOF</name>
<dbReference type="Pfam" id="PF01535">
    <property type="entry name" value="PPR"/>
    <property type="match status" value="2"/>
</dbReference>
<dbReference type="AlphaFoldDB" id="A0A8J5L8D6"/>
<dbReference type="InterPro" id="IPR002885">
    <property type="entry name" value="PPR_rpt"/>
</dbReference>
<reference evidence="6 7" key="1">
    <citation type="submission" date="2020-08" db="EMBL/GenBank/DDBJ databases">
        <title>Plant Genome Project.</title>
        <authorList>
            <person name="Zhang R.-G."/>
        </authorList>
    </citation>
    <scope>NUCLEOTIDE SEQUENCE [LARGE SCALE GENOMIC DNA]</scope>
    <source>
        <tissue evidence="6">Rhizome</tissue>
    </source>
</reference>
<evidence type="ECO:0000313" key="6">
    <source>
        <dbReference type="EMBL" id="KAG6504445.1"/>
    </source>
</evidence>
<evidence type="ECO:0000256" key="4">
    <source>
        <dbReference type="SAM" id="MobiDB-lite"/>
    </source>
</evidence>
<feature type="repeat" description="PPR" evidence="3">
    <location>
        <begin position="268"/>
        <end position="302"/>
    </location>
</feature>
<evidence type="ECO:0000256" key="1">
    <source>
        <dbReference type="ARBA" id="ARBA00022737"/>
    </source>
</evidence>
<dbReference type="PANTHER" id="PTHR47581">
    <property type="entry name" value="OS09G0431600 PROTEIN"/>
    <property type="match status" value="1"/>
</dbReference>
<dbReference type="InterPro" id="IPR044781">
    <property type="entry name" value="At5g10690-like"/>
</dbReference>
<dbReference type="InterPro" id="IPR046342">
    <property type="entry name" value="CBS_dom_sf"/>
</dbReference>
<protein>
    <recommendedName>
        <fullName evidence="5">CBS domain-containing protein</fullName>
    </recommendedName>
</protein>
<dbReference type="Proteomes" id="UP000734854">
    <property type="component" value="Unassembled WGS sequence"/>
</dbReference>
<dbReference type="InterPro" id="IPR011990">
    <property type="entry name" value="TPR-like_helical_dom_sf"/>
</dbReference>
<dbReference type="PROSITE" id="PS51371">
    <property type="entry name" value="CBS"/>
    <property type="match status" value="1"/>
</dbReference>
<accession>A0A8J5L8D6</accession>
<gene>
    <name evidence="6" type="ORF">ZIOFF_036778</name>
</gene>
<dbReference type="Gene3D" id="1.25.40.10">
    <property type="entry name" value="Tetratricopeptide repeat domain"/>
    <property type="match status" value="2"/>
</dbReference>
<keyword evidence="7" id="KW-1185">Reference proteome</keyword>
<feature type="domain" description="CBS" evidence="5">
    <location>
        <begin position="556"/>
        <end position="625"/>
    </location>
</feature>
<proteinExistence type="predicted"/>
<dbReference type="Gene3D" id="3.10.580.10">
    <property type="entry name" value="CBS-domain"/>
    <property type="match status" value="1"/>
</dbReference>
<keyword evidence="1" id="KW-0677">Repeat</keyword>
<keyword evidence="2" id="KW-0129">CBS domain</keyword>
<dbReference type="Pfam" id="PF00571">
    <property type="entry name" value="CBS"/>
    <property type="match status" value="2"/>
</dbReference>
<dbReference type="EMBL" id="JACMSC010000010">
    <property type="protein sequence ID" value="KAG6504445.1"/>
    <property type="molecule type" value="Genomic_DNA"/>
</dbReference>
<dbReference type="PROSITE" id="PS51375">
    <property type="entry name" value="PPR"/>
    <property type="match status" value="3"/>
</dbReference>
<evidence type="ECO:0000256" key="2">
    <source>
        <dbReference type="PROSITE-ProRule" id="PRU00703"/>
    </source>
</evidence>
<evidence type="ECO:0000256" key="3">
    <source>
        <dbReference type="PROSITE-ProRule" id="PRU00708"/>
    </source>
</evidence>